<evidence type="ECO:0000256" key="6">
    <source>
        <dbReference type="ARBA" id="ARBA00022777"/>
    </source>
</evidence>
<dbReference type="AlphaFoldDB" id="A0A4V0Z6V1"/>
<dbReference type="EC" id="2.7.13.3" evidence="3"/>
<dbReference type="PROSITE" id="PS50109">
    <property type="entry name" value="HIS_KIN"/>
    <property type="match status" value="1"/>
</dbReference>
<evidence type="ECO:0000256" key="8">
    <source>
        <dbReference type="SAM" id="Phobius"/>
    </source>
</evidence>
<dbReference type="PROSITE" id="PS50885">
    <property type="entry name" value="HAMP"/>
    <property type="match status" value="1"/>
</dbReference>
<dbReference type="SUPFAM" id="SSF55874">
    <property type="entry name" value="ATPase domain of HSP90 chaperone/DNA topoisomerase II/histidine kinase"/>
    <property type="match status" value="1"/>
</dbReference>
<dbReference type="InterPro" id="IPR003660">
    <property type="entry name" value="HAMP_dom"/>
</dbReference>
<dbReference type="GO" id="GO:0000155">
    <property type="term" value="F:phosphorelay sensor kinase activity"/>
    <property type="evidence" value="ECO:0007669"/>
    <property type="project" value="InterPro"/>
</dbReference>
<evidence type="ECO:0000256" key="7">
    <source>
        <dbReference type="ARBA" id="ARBA00023012"/>
    </source>
</evidence>
<keyword evidence="7" id="KW-0902">Two-component regulatory system</keyword>
<evidence type="ECO:0000256" key="3">
    <source>
        <dbReference type="ARBA" id="ARBA00012438"/>
    </source>
</evidence>
<feature type="domain" description="Histidine kinase" evidence="9">
    <location>
        <begin position="545"/>
        <end position="644"/>
    </location>
</feature>
<evidence type="ECO:0000259" key="10">
    <source>
        <dbReference type="PROSITE" id="PS50885"/>
    </source>
</evidence>
<reference evidence="11 12" key="1">
    <citation type="submission" date="2019-01" db="EMBL/GenBank/DDBJ databases">
        <title>PMF-metabolizing Aryl O-demethylase.</title>
        <authorList>
            <person name="Kim M."/>
        </authorList>
    </citation>
    <scope>NUCLEOTIDE SEQUENCE [LARGE SCALE GENOMIC DNA]</scope>
    <source>
        <strain evidence="11 12">PMF1</strain>
    </source>
</reference>
<dbReference type="PANTHER" id="PTHR34220">
    <property type="entry name" value="SENSOR HISTIDINE KINASE YPDA"/>
    <property type="match status" value="1"/>
</dbReference>
<dbReference type="Pfam" id="PF02518">
    <property type="entry name" value="HATPase_c"/>
    <property type="match status" value="1"/>
</dbReference>
<evidence type="ECO:0000313" key="11">
    <source>
        <dbReference type="EMBL" id="QBE94578.1"/>
    </source>
</evidence>
<keyword evidence="8" id="KW-0472">Membrane</keyword>
<evidence type="ECO:0000256" key="1">
    <source>
        <dbReference type="ARBA" id="ARBA00000085"/>
    </source>
</evidence>
<protein>
    <recommendedName>
        <fullName evidence="3">histidine kinase</fullName>
        <ecNumber evidence="3">2.7.13.3</ecNumber>
    </recommendedName>
</protein>
<evidence type="ECO:0000259" key="9">
    <source>
        <dbReference type="PROSITE" id="PS50109"/>
    </source>
</evidence>
<keyword evidence="8" id="KW-0812">Transmembrane</keyword>
<dbReference type="InterPro" id="IPR036890">
    <property type="entry name" value="HATPase_C_sf"/>
</dbReference>
<name>A0A4V0Z6V1_9FIRM</name>
<keyword evidence="4" id="KW-0597">Phosphoprotein</keyword>
<sequence length="647" mass="75283">MRLRMKISRQPARYGAQCSVSVHREACSCSRTGGDGYWGCSKLKITIITTLHNNIDSANMKTGWKIHMTIKKQLLYTIILSTLIPMIVIPWIGYLYIRDTVKEQLLLQSKRQLEEITRDTEDMLDDILKVSSVAAVDENIMEIIKEKDSSIQKKSEVIAALSNMNAVYLYRYNAAICLYDNYGRIYSTLGTEQNEKAEFRKEWNKETIINQTYFLWKVFPERTSEEPVLGMSRNLYDRNGKRIGTLCIEIYQDRYLTKLLRQDSDLNDTERYLVDEEGNLVLKYTNDNTETDSSQKSQTFTREVYSRLMQKAESGEDIQDLHMGNKRFIFLQNSVEKTGWKLIQIVPYNEVFAKLNYYRDFTYLSNIICLALLILVDNYTANKIGKSLTRLGAAMKQVRKGNFITIENKEKNIEVHQIYDDFNNMSTKLNVLFEENRRITREKEECRLLALQTQIQPHFLFNTLNGIKWLCIIESAPTAERMIESLGHILEYSLGKTKDCVTLEEELTCLKHYVELQKMRYGNIFDVFYEIDEKLLKLEVPVLILQPLVENSIIHGIREKEDRGEIWIRARQTDDEAVISVEDNGEGISEERICEILNGNGTTGNIGVVNVKERMELYYRDSRFEIVSEEGRGTRIQMILKIGEEML</sequence>
<evidence type="ECO:0000256" key="5">
    <source>
        <dbReference type="ARBA" id="ARBA00022679"/>
    </source>
</evidence>
<dbReference type="InterPro" id="IPR010559">
    <property type="entry name" value="Sig_transdc_His_kin_internal"/>
</dbReference>
<keyword evidence="8" id="KW-1133">Transmembrane helix</keyword>
<keyword evidence="6 11" id="KW-0418">Kinase</keyword>
<evidence type="ECO:0000256" key="2">
    <source>
        <dbReference type="ARBA" id="ARBA00004370"/>
    </source>
</evidence>
<comment type="subcellular location">
    <subcellularLocation>
        <location evidence="2">Membrane</location>
    </subcellularLocation>
</comment>
<dbReference type="EMBL" id="CP035945">
    <property type="protein sequence ID" value="QBE94578.1"/>
    <property type="molecule type" value="Genomic_DNA"/>
</dbReference>
<dbReference type="InterPro" id="IPR050640">
    <property type="entry name" value="Bact_2-comp_sensor_kinase"/>
</dbReference>
<dbReference type="Proteomes" id="UP000289794">
    <property type="component" value="Chromosome"/>
</dbReference>
<feature type="transmembrane region" description="Helical" evidence="8">
    <location>
        <begin position="74"/>
        <end position="97"/>
    </location>
</feature>
<dbReference type="InterPro" id="IPR003594">
    <property type="entry name" value="HATPase_dom"/>
</dbReference>
<proteinExistence type="predicted"/>
<organism evidence="11 12">
    <name type="scientific">Blautia producta</name>
    <dbReference type="NCBI Taxonomy" id="33035"/>
    <lineage>
        <taxon>Bacteria</taxon>
        <taxon>Bacillati</taxon>
        <taxon>Bacillota</taxon>
        <taxon>Clostridia</taxon>
        <taxon>Lachnospirales</taxon>
        <taxon>Lachnospiraceae</taxon>
        <taxon>Blautia</taxon>
    </lineage>
</organism>
<dbReference type="Gene3D" id="3.30.565.10">
    <property type="entry name" value="Histidine kinase-like ATPase, C-terminal domain"/>
    <property type="match status" value="1"/>
</dbReference>
<keyword evidence="5 11" id="KW-0808">Transferase</keyword>
<dbReference type="GO" id="GO:0016020">
    <property type="term" value="C:membrane"/>
    <property type="evidence" value="ECO:0007669"/>
    <property type="project" value="UniProtKB-SubCell"/>
</dbReference>
<evidence type="ECO:0000256" key="4">
    <source>
        <dbReference type="ARBA" id="ARBA00022553"/>
    </source>
</evidence>
<dbReference type="SMART" id="SM00387">
    <property type="entry name" value="HATPase_c"/>
    <property type="match status" value="1"/>
</dbReference>
<dbReference type="InterPro" id="IPR005467">
    <property type="entry name" value="His_kinase_dom"/>
</dbReference>
<evidence type="ECO:0000313" key="12">
    <source>
        <dbReference type="Proteomes" id="UP000289794"/>
    </source>
</evidence>
<dbReference type="KEGG" id="bpro:PMF13cell1_00069"/>
<accession>A0A4V0Z6V1</accession>
<feature type="domain" description="HAMP" evidence="10">
    <location>
        <begin position="382"/>
        <end position="434"/>
    </location>
</feature>
<dbReference type="Gene3D" id="6.10.340.10">
    <property type="match status" value="1"/>
</dbReference>
<comment type="catalytic activity">
    <reaction evidence="1">
        <text>ATP + protein L-histidine = ADP + protein N-phospho-L-histidine.</text>
        <dbReference type="EC" id="2.7.13.3"/>
    </reaction>
</comment>
<gene>
    <name evidence="11" type="primary">ypdA_1</name>
    <name evidence="11" type="ORF">PMF13cell1_00069</name>
</gene>
<dbReference type="PANTHER" id="PTHR34220:SF7">
    <property type="entry name" value="SENSOR HISTIDINE KINASE YPDA"/>
    <property type="match status" value="1"/>
</dbReference>
<dbReference type="Pfam" id="PF06580">
    <property type="entry name" value="His_kinase"/>
    <property type="match status" value="1"/>
</dbReference>